<dbReference type="Proteomes" id="UP000694865">
    <property type="component" value="Unplaced"/>
</dbReference>
<keyword evidence="1" id="KW-0175">Coiled coil</keyword>
<evidence type="ECO:0000256" key="1">
    <source>
        <dbReference type="SAM" id="Coils"/>
    </source>
</evidence>
<accession>A0ABM0MXL4</accession>
<dbReference type="PANTHER" id="PTHR16155:SF19">
    <property type="entry name" value="DED DOMAIN-CONTAINING PROTEIN"/>
    <property type="match status" value="1"/>
</dbReference>
<feature type="coiled-coil region" evidence="1">
    <location>
        <begin position="1989"/>
        <end position="2016"/>
    </location>
</feature>
<name>A0ABM0MXL4_SACKO</name>
<evidence type="ECO:0000313" key="3">
    <source>
        <dbReference type="Proteomes" id="UP000694865"/>
    </source>
</evidence>
<evidence type="ECO:0000256" key="2">
    <source>
        <dbReference type="SAM" id="MobiDB-lite"/>
    </source>
</evidence>
<sequence length="2025" mass="234283">MIQNAPNVEQEKEHCSDDGVHTRPITSQKQNSEISFQKEIEVDHTSTISHNKTKKRHALNINLSQSLKDYGTRKVQRDQQANFDITQTDYDKHIINEPVLLSINKTSGNEQGIQQDHSLPVADLVEQKTETYRVDHVLHDTEALMNRLKLKMVNEELAKDPLPATLQCLSGTFCEKQIQLDNYFFVLKRGSVGLEKHEMNSIWEQINNYIAHVENMFGGVVNCEKDETFDDNQNHAFRISDAHASSALQNLQYISDRTKCLLIVDLQLLTDEPLVYRTCMDDENCQTYFQFDCRQPYAAYFDISCEAVKLTFKQTNANDTLNAGISHCKQMSIDIQDESNNISQKVADIKHKEVALMKTQNDIRQSTFSAAQLRSGANIDVIGYKSAKFPDESMFKQPNSVLRLNDGGEEGVIHDKNMSRESHNQSLIQTPEIKHLTQAKRTLLENDPKPANLLHSTDCAAEIQTEAIGVVLDVKSDSVDNHGVVEHFSQSKRHNYVGGNAVLQRQQLRLFDREVENYSYMKNTVLDAIETGIKNFIQVVHEYKQFTSYIKKDKKERLWKFVWETLRFSAACLNDRTNGTIHFGVADNKSKHYQHGQVLGVEVGDKTEYEEILNVHIQKCFETSDYSGAAQLCIRPPQFVPVYARDDLERRYVIEVDIVPNITHCENRAFLIKLPKQPQPSLKKVGFEECALFRRIGSTTCKQDKSDFHVYCQIHLRSLDKGRKEAESQKEEYTIPFERSNLYRKLEWFLCTGQTTLDTSFYPILVVNRSNLTIPEMKFIHMIDWVAVFDFDAESEHSGVFSEYSKHKIVNIQDQTMFLNMSDVSGYRDKISFPEKTCWIFSNGRTTFDQLPYDRLKWNMERSKGVKEAIHFFASEEVIPKGRGIVVFLLLDHDIGTLLDTFREFATYFTLDRIVCIVREDYIFQSWASEIGGKICPRGLLEERSVVGMPWDHVNATVQKITGNTSNDKCCIPSSTGACISLGERDRKLYTDLEILSCNECCQDGLSLKQMDDFLRKKEMQFYQGHQVDWWNFWATDQGKNHVLKRDKHQDLKDRLTQVLYPTSKSGAGEKVMTVLLYHQPGAGGSTMARHVLWEFRQQYRCVVIKRATSNTANQLFKLWSFKEDINSDCNPIIGVVEDFDEATLRELHIQVDEICIKKGIAVRGQKPLCVLLHCKRFLSDHPSKYTQRPLESVALEQVLSEDERAWFVNKLEQLNEKAQEFEEINPRHLISFMILKENFNQGYVEKVVTGILEKIPSSSPETLLLKYIALLNTYVPKSSVPISCCDSLMGIGYMKIEKRKRGYQYIEFVLSPSTKLLLLEMQNVELGSIKAFKIVHSLVASTILRQLQLREKQRIGQVAIEFLKSKLFQTSSYGKEHLSLTTSEMLKRRKKHEYGDEYETKFSPLIMDILKCPKKLVGVEDDAHDGGDDAMITQQVARMYLYRKKFEHAETFAKKAVEMKRGNSYLLDTLGEVYKEQMNSEYLQVKVKQLAITPKEALNAVKLAFKAMSVSRESQEASTKEKHAQNIAGYVKEVETCFSLMEILVCVNIFRKGVAGRNELHKYLVDDDYTPKHLSQVWAGHNRNMKTLINNVGQAMKWMNDYCTYHKDDYFYDNSSLQKLKNKLYNFNSNYIKFFGEQFEEPSSEITDSESKCEWNRRKVASHSCDHFRNIFSLVEDCLQEENESYKQTVIHKLKNSKTLLNANTPRNAFDLHCLVFIHFGLSIIDKTAHVDEKYLYELNMAYMQLSRNNDLYPYVVQSMLMWPRENIGRIVYEEHVLQHCLTQLKELYAMMRKNRLDSLGKYKRLPLTQSRIKATTFFFLGKGKGLRAFIHISELKLASKSNFENRDRFWEKATVKNFLKRVKGILWSANSIRAFDVLNGNKATIEIRPSIPLDDVPSRETVSFYVGFSWSGPVAYNIRTQDQEECGDEMHTTLQATENEVTHDKDIKKKFNYDDYRLNHGRLTQKLKAINTLKRKKDNGVGLQKKQKEKIAKEETYQNELHQLEKEYEDELTSNPDFFHDYD</sequence>
<feature type="compositionally biased region" description="Polar residues" evidence="2">
    <location>
        <begin position="24"/>
        <end position="34"/>
    </location>
</feature>
<protein>
    <submittedName>
        <fullName evidence="4">Sterile alpha motif domain-containing protein 9-like</fullName>
    </submittedName>
</protein>
<proteinExistence type="predicted"/>
<gene>
    <name evidence="4" type="primary">LOC100367242</name>
</gene>
<dbReference type="RefSeq" id="XP_006824755.1">
    <property type="nucleotide sequence ID" value="XM_006824692.1"/>
</dbReference>
<evidence type="ECO:0000313" key="4">
    <source>
        <dbReference type="RefSeq" id="XP_006824755.1"/>
    </source>
</evidence>
<feature type="compositionally biased region" description="Basic and acidic residues" evidence="2">
    <location>
        <begin position="9"/>
        <end position="21"/>
    </location>
</feature>
<dbReference type="PANTHER" id="PTHR16155">
    <property type="entry name" value="DED DOMAIN-CONTAINING PROTEIN"/>
    <property type="match status" value="1"/>
</dbReference>
<reference evidence="4" key="1">
    <citation type="submission" date="2025-08" db="UniProtKB">
        <authorList>
            <consortium name="RefSeq"/>
        </authorList>
    </citation>
    <scope>IDENTIFICATION</scope>
    <source>
        <tissue evidence="4">Testes</tissue>
    </source>
</reference>
<feature type="region of interest" description="Disordered" evidence="2">
    <location>
        <begin position="1"/>
        <end position="34"/>
    </location>
</feature>
<dbReference type="GeneID" id="100367242"/>
<keyword evidence="3" id="KW-1185">Reference proteome</keyword>
<organism evidence="3 4">
    <name type="scientific">Saccoglossus kowalevskii</name>
    <name type="common">Acorn worm</name>
    <dbReference type="NCBI Taxonomy" id="10224"/>
    <lineage>
        <taxon>Eukaryota</taxon>
        <taxon>Metazoa</taxon>
        <taxon>Hemichordata</taxon>
        <taxon>Enteropneusta</taxon>
        <taxon>Harrimaniidae</taxon>
        <taxon>Saccoglossus</taxon>
    </lineage>
</organism>